<keyword evidence="5" id="KW-1003">Cell membrane</keyword>
<keyword evidence="9" id="KW-0472">Membrane</keyword>
<keyword evidence="13" id="KW-1185">Reference proteome</keyword>
<dbReference type="GO" id="GO:0005886">
    <property type="term" value="C:plasma membrane"/>
    <property type="evidence" value="ECO:0007669"/>
    <property type="project" value="UniProtKB-SubCell"/>
</dbReference>
<evidence type="ECO:0000256" key="5">
    <source>
        <dbReference type="ARBA" id="ARBA00022475"/>
    </source>
</evidence>
<evidence type="ECO:0000256" key="1">
    <source>
        <dbReference type="ARBA" id="ARBA00004413"/>
    </source>
</evidence>
<evidence type="ECO:0000256" key="11">
    <source>
        <dbReference type="SAM" id="Coils"/>
    </source>
</evidence>
<comment type="similarity">
    <text evidence="2">Belongs to the FliJ family.</text>
</comment>
<evidence type="ECO:0000256" key="4">
    <source>
        <dbReference type="ARBA" id="ARBA00022448"/>
    </source>
</evidence>
<dbReference type="AlphaFoldDB" id="A0A1H6FWW9"/>
<dbReference type="Gene3D" id="1.10.287.1700">
    <property type="match status" value="1"/>
</dbReference>
<evidence type="ECO:0000313" key="13">
    <source>
        <dbReference type="Proteomes" id="UP000222056"/>
    </source>
</evidence>
<evidence type="ECO:0000256" key="7">
    <source>
        <dbReference type="ARBA" id="ARBA00022795"/>
    </source>
</evidence>
<organism evidence="12 13">
    <name type="scientific">Thermoleophilum album</name>
    <dbReference type="NCBI Taxonomy" id="29539"/>
    <lineage>
        <taxon>Bacteria</taxon>
        <taxon>Bacillati</taxon>
        <taxon>Actinomycetota</taxon>
        <taxon>Thermoleophilia</taxon>
        <taxon>Thermoleophilales</taxon>
        <taxon>Thermoleophilaceae</taxon>
        <taxon>Thermoleophilum</taxon>
    </lineage>
</organism>
<name>A0A1H6FWW9_THEAL</name>
<dbReference type="Pfam" id="PF02050">
    <property type="entry name" value="FliJ"/>
    <property type="match status" value="1"/>
</dbReference>
<dbReference type="GO" id="GO:0009288">
    <property type="term" value="C:bacterial-type flagellum"/>
    <property type="evidence" value="ECO:0007669"/>
    <property type="project" value="InterPro"/>
</dbReference>
<dbReference type="EMBL" id="FNWJ01000002">
    <property type="protein sequence ID" value="SEH14668.1"/>
    <property type="molecule type" value="Genomic_DNA"/>
</dbReference>
<dbReference type="GO" id="GO:0006935">
    <property type="term" value="P:chemotaxis"/>
    <property type="evidence" value="ECO:0007669"/>
    <property type="project" value="UniProtKB-KW"/>
</dbReference>
<evidence type="ECO:0000313" key="12">
    <source>
        <dbReference type="EMBL" id="SEH14668.1"/>
    </source>
</evidence>
<proteinExistence type="inferred from homology"/>
<comment type="subcellular location">
    <subcellularLocation>
        <location evidence="1">Cell membrane</location>
        <topology evidence="1">Peripheral membrane protein</topology>
        <orientation evidence="1">Cytoplasmic side</orientation>
    </subcellularLocation>
</comment>
<evidence type="ECO:0000256" key="6">
    <source>
        <dbReference type="ARBA" id="ARBA00022500"/>
    </source>
</evidence>
<keyword evidence="10" id="KW-1006">Bacterial flagellum protein export</keyword>
<reference evidence="13" key="1">
    <citation type="submission" date="2016-10" db="EMBL/GenBank/DDBJ databases">
        <authorList>
            <person name="Varghese N."/>
            <person name="Submissions S."/>
        </authorList>
    </citation>
    <scope>NUCLEOTIDE SEQUENCE [LARGE SCALE GENOMIC DNA]</scope>
    <source>
        <strain evidence="13">ATCC 35263</strain>
    </source>
</reference>
<dbReference type="GO" id="GO:0071973">
    <property type="term" value="P:bacterial-type flagellum-dependent cell motility"/>
    <property type="evidence" value="ECO:0007669"/>
    <property type="project" value="InterPro"/>
</dbReference>
<keyword evidence="12" id="KW-0966">Cell projection</keyword>
<keyword evidence="11" id="KW-0175">Coiled coil</keyword>
<protein>
    <recommendedName>
        <fullName evidence="3">Flagellar FliJ protein</fullName>
    </recommendedName>
</protein>
<dbReference type="Proteomes" id="UP000222056">
    <property type="component" value="Unassembled WGS sequence"/>
</dbReference>
<evidence type="ECO:0000256" key="2">
    <source>
        <dbReference type="ARBA" id="ARBA00010004"/>
    </source>
</evidence>
<evidence type="ECO:0000256" key="9">
    <source>
        <dbReference type="ARBA" id="ARBA00023136"/>
    </source>
</evidence>
<dbReference type="InterPro" id="IPR053716">
    <property type="entry name" value="Flag_assembly_chemotaxis_eff"/>
</dbReference>
<keyword evidence="7" id="KW-1005">Bacterial flagellum biogenesis</keyword>
<accession>A0A1H6FWW9</accession>
<feature type="coiled-coil region" evidence="11">
    <location>
        <begin position="78"/>
        <end position="109"/>
    </location>
</feature>
<keyword evidence="12" id="KW-0969">Cilium</keyword>
<dbReference type="GO" id="GO:0015031">
    <property type="term" value="P:protein transport"/>
    <property type="evidence" value="ECO:0007669"/>
    <property type="project" value="UniProtKB-KW"/>
</dbReference>
<keyword evidence="4" id="KW-0813">Transport</keyword>
<dbReference type="STRING" id="29539.SAMN02745716_1702"/>
<dbReference type="GO" id="GO:0044781">
    <property type="term" value="P:bacterial-type flagellum organization"/>
    <property type="evidence" value="ECO:0007669"/>
    <property type="project" value="UniProtKB-KW"/>
</dbReference>
<sequence length="151" mass="17472">MGQGERFKFRLERVRTVREHAEREAREELAESIRHRLRGEALLAQARQLVASARVSRATAGSGTYAAASELVALQAWLERVEFAAAEAQRELERARRAEEQRKARAIQALQERKALDRLRERRLEQHLRTLRRREALLLDELARRRGGEAA</sequence>
<evidence type="ECO:0000256" key="10">
    <source>
        <dbReference type="ARBA" id="ARBA00023225"/>
    </source>
</evidence>
<gene>
    <name evidence="12" type="ORF">SAMN02745716_1702</name>
</gene>
<keyword evidence="6" id="KW-0145">Chemotaxis</keyword>
<dbReference type="RefSeq" id="WP_093118138.1">
    <property type="nucleotide sequence ID" value="NZ_FNWJ01000002.1"/>
</dbReference>
<keyword evidence="12" id="KW-0282">Flagellum</keyword>
<evidence type="ECO:0000256" key="8">
    <source>
        <dbReference type="ARBA" id="ARBA00022927"/>
    </source>
</evidence>
<dbReference type="InterPro" id="IPR012823">
    <property type="entry name" value="Flagell_FliJ"/>
</dbReference>
<keyword evidence="8" id="KW-0653">Protein transport</keyword>
<evidence type="ECO:0000256" key="3">
    <source>
        <dbReference type="ARBA" id="ARBA00020392"/>
    </source>
</evidence>